<evidence type="ECO:0000313" key="3">
    <source>
        <dbReference type="EMBL" id="VAX16886.1"/>
    </source>
</evidence>
<feature type="domain" description="UPF0033" evidence="2">
    <location>
        <begin position="9"/>
        <end position="33"/>
    </location>
</feature>
<evidence type="ECO:0000256" key="1">
    <source>
        <dbReference type="ARBA" id="ARBA00008984"/>
    </source>
</evidence>
<dbReference type="Pfam" id="PF01206">
    <property type="entry name" value="TusA"/>
    <property type="match status" value="1"/>
</dbReference>
<sequence>MSISPDKTIDCKGLSCPEPILHTKMAINELSQGQILEMIATDPGSVADMAAWANRTGNELIESNETNGVYQYFIKKS</sequence>
<dbReference type="Gene3D" id="3.30.110.40">
    <property type="entry name" value="TusA-like domain"/>
    <property type="match status" value="1"/>
</dbReference>
<dbReference type="EMBL" id="UOGE01000017">
    <property type="protein sequence ID" value="VAX16886.1"/>
    <property type="molecule type" value="Genomic_DNA"/>
</dbReference>
<comment type="similarity">
    <text evidence="1">Belongs to the sulfur carrier protein TusA family.</text>
</comment>
<dbReference type="CDD" id="cd00291">
    <property type="entry name" value="SirA_YedF_YeeD"/>
    <property type="match status" value="1"/>
</dbReference>
<reference evidence="3" key="1">
    <citation type="submission" date="2018-06" db="EMBL/GenBank/DDBJ databases">
        <authorList>
            <person name="Zhirakovskaya E."/>
        </authorList>
    </citation>
    <scope>NUCLEOTIDE SEQUENCE</scope>
</reference>
<dbReference type="SUPFAM" id="SSF64307">
    <property type="entry name" value="SirA-like"/>
    <property type="match status" value="1"/>
</dbReference>
<dbReference type="PANTHER" id="PTHR33279:SF6">
    <property type="entry name" value="SULFUR CARRIER PROTEIN YEDF-RELATED"/>
    <property type="match status" value="1"/>
</dbReference>
<dbReference type="PROSITE" id="PS01148">
    <property type="entry name" value="UPF0033"/>
    <property type="match status" value="1"/>
</dbReference>
<gene>
    <name evidence="3" type="ORF">MNBD_NITROSPINAE02-1565</name>
</gene>
<dbReference type="InterPro" id="IPR036868">
    <property type="entry name" value="TusA-like_sf"/>
</dbReference>
<accession>A0A3B1BF53</accession>
<protein>
    <recommendedName>
        <fullName evidence="2">UPF0033 domain-containing protein</fullName>
    </recommendedName>
</protein>
<evidence type="ECO:0000259" key="2">
    <source>
        <dbReference type="PROSITE" id="PS01148"/>
    </source>
</evidence>
<proteinExistence type="inferred from homology"/>
<dbReference type="PANTHER" id="PTHR33279">
    <property type="entry name" value="SULFUR CARRIER PROTEIN YEDF-RELATED"/>
    <property type="match status" value="1"/>
</dbReference>
<dbReference type="AlphaFoldDB" id="A0A3B1BF53"/>
<organism evidence="3">
    <name type="scientific">hydrothermal vent metagenome</name>
    <dbReference type="NCBI Taxonomy" id="652676"/>
    <lineage>
        <taxon>unclassified sequences</taxon>
        <taxon>metagenomes</taxon>
        <taxon>ecological metagenomes</taxon>
    </lineage>
</organism>
<dbReference type="InterPro" id="IPR001455">
    <property type="entry name" value="TusA-like"/>
</dbReference>
<name>A0A3B1BF53_9ZZZZ</name>